<dbReference type="Proteomes" id="UP000680714">
    <property type="component" value="Unassembled WGS sequence"/>
</dbReference>
<dbReference type="PANTHER" id="PTHR32089">
    <property type="entry name" value="METHYL-ACCEPTING CHEMOTAXIS PROTEIN MCPB"/>
    <property type="match status" value="1"/>
</dbReference>
<evidence type="ECO:0000256" key="1">
    <source>
        <dbReference type="ARBA" id="ARBA00023224"/>
    </source>
</evidence>
<dbReference type="PANTHER" id="PTHR32089:SF112">
    <property type="entry name" value="LYSOZYME-LIKE PROTEIN-RELATED"/>
    <property type="match status" value="1"/>
</dbReference>
<evidence type="ECO:0000256" key="4">
    <source>
        <dbReference type="SAM" id="Phobius"/>
    </source>
</evidence>
<comment type="caution">
    <text evidence="7">The sequence shown here is derived from an EMBL/GenBank/DDBJ whole genome shotgun (WGS) entry which is preliminary data.</text>
</comment>
<dbReference type="EMBL" id="JAGTUF010000003">
    <property type="protein sequence ID" value="MBR9971244.1"/>
    <property type="molecule type" value="Genomic_DNA"/>
</dbReference>
<keyword evidence="1 3" id="KW-0807">Transducer</keyword>
<dbReference type="Pfam" id="PF00015">
    <property type="entry name" value="MCPsignal"/>
    <property type="match status" value="1"/>
</dbReference>
<evidence type="ECO:0000256" key="3">
    <source>
        <dbReference type="PROSITE-ProRule" id="PRU00284"/>
    </source>
</evidence>
<keyword evidence="8" id="KW-1185">Reference proteome</keyword>
<feature type="domain" description="Methyl-accepting transducer" evidence="5">
    <location>
        <begin position="437"/>
        <end position="673"/>
    </location>
</feature>
<evidence type="ECO:0000259" key="6">
    <source>
        <dbReference type="PROSITE" id="PS50885"/>
    </source>
</evidence>
<reference evidence="7 8" key="1">
    <citation type="submission" date="2021-04" db="EMBL/GenBank/DDBJ databases">
        <title>Magnetospirillum sulfuroxidans sp. nov., a facultative chemolithoautotrophic sulfur-oxidizing alphaproteobacterium isolated from freshwater sediment and proposals for Paramagetospirillum gen. nov., and Magnetospirillaceae fam. nov.</title>
        <authorList>
            <person name="Koziaeva V."/>
            <person name="Geelhoed J.S."/>
            <person name="Sorokin D.Y."/>
            <person name="Grouzdev D.S."/>
        </authorList>
    </citation>
    <scope>NUCLEOTIDE SEQUENCE [LARGE SCALE GENOMIC DNA]</scope>
    <source>
        <strain evidence="7 8">J10</strain>
    </source>
</reference>
<dbReference type="InterPro" id="IPR003660">
    <property type="entry name" value="HAMP_dom"/>
</dbReference>
<keyword evidence="4" id="KW-0472">Membrane</keyword>
<evidence type="ECO:0000256" key="2">
    <source>
        <dbReference type="ARBA" id="ARBA00029447"/>
    </source>
</evidence>
<dbReference type="PROSITE" id="PS50885">
    <property type="entry name" value="HAMP"/>
    <property type="match status" value="1"/>
</dbReference>
<keyword evidence="4" id="KW-0812">Transmembrane</keyword>
<dbReference type="CDD" id="cd06225">
    <property type="entry name" value="HAMP"/>
    <property type="match status" value="1"/>
</dbReference>
<evidence type="ECO:0000259" key="5">
    <source>
        <dbReference type="PROSITE" id="PS50111"/>
    </source>
</evidence>
<dbReference type="Gene3D" id="1.10.8.500">
    <property type="entry name" value="HAMP domain in histidine kinase"/>
    <property type="match status" value="1"/>
</dbReference>
<feature type="transmembrane region" description="Helical" evidence="4">
    <location>
        <begin position="6"/>
        <end position="28"/>
    </location>
</feature>
<accession>A0ABS5I9Y9</accession>
<comment type="similarity">
    <text evidence="2">Belongs to the methyl-accepting chemotaxis (MCP) protein family.</text>
</comment>
<dbReference type="SMART" id="SM00283">
    <property type="entry name" value="MA"/>
    <property type="match status" value="1"/>
</dbReference>
<dbReference type="InterPro" id="IPR004089">
    <property type="entry name" value="MCPsignal_dom"/>
</dbReference>
<evidence type="ECO:0000313" key="8">
    <source>
        <dbReference type="Proteomes" id="UP000680714"/>
    </source>
</evidence>
<feature type="transmembrane region" description="Helical" evidence="4">
    <location>
        <begin position="319"/>
        <end position="340"/>
    </location>
</feature>
<proteinExistence type="inferred from homology"/>
<dbReference type="SUPFAM" id="SSF58104">
    <property type="entry name" value="Methyl-accepting chemotaxis protein (MCP) signaling domain"/>
    <property type="match status" value="1"/>
</dbReference>
<feature type="domain" description="HAMP" evidence="6">
    <location>
        <begin position="343"/>
        <end position="396"/>
    </location>
</feature>
<dbReference type="Pfam" id="PF00672">
    <property type="entry name" value="HAMP"/>
    <property type="match status" value="1"/>
</dbReference>
<dbReference type="SMART" id="SM00304">
    <property type="entry name" value="HAMP"/>
    <property type="match status" value="1"/>
</dbReference>
<dbReference type="RefSeq" id="WP_211546811.1">
    <property type="nucleotide sequence ID" value="NZ_JAGTUF010000003.1"/>
</dbReference>
<gene>
    <name evidence="7" type="ORF">KEC16_05920</name>
</gene>
<organism evidence="7 8">
    <name type="scientific">Magnetospirillum sulfuroxidans</name>
    <dbReference type="NCBI Taxonomy" id="611300"/>
    <lineage>
        <taxon>Bacteria</taxon>
        <taxon>Pseudomonadati</taxon>
        <taxon>Pseudomonadota</taxon>
        <taxon>Alphaproteobacteria</taxon>
        <taxon>Rhodospirillales</taxon>
        <taxon>Rhodospirillaceae</taxon>
        <taxon>Magnetospirillum</taxon>
    </lineage>
</organism>
<sequence>MSIRAIINALLGSLAIVAILAVTTIAVGSLRQWQGAERAALQGRLSDLLLQASGQWAAERGLTAGALGAEQPATADLLKRVAERRAAGDAAMAEALAAMPQLEFSTRGDLSARVQERQRQITDVRRTVDAALAEGKTKRQDAVITAWFPTSSGLIESALMLRLGLIQANSQTPLIAMTEDLRSQLAVMEEYAGRERGYANGVIAAGRPLTGADMAVLGEFRGRVLGAWEFARILARQQNLNTAMAAPVAEIEQQYFGTFERLRASVHQAGQAGQAYPLAAGDWFAAATAAMATITKAQAAAAQLAVTVTANQQTEASRVLIMSIGAAAIALSLCLLGLVVTQNRVIGPVRGMERTMTRLSGGDLDAEVLGDRRHDEIGAMARALRVFRDTMREAAGLRQQQENARQLQAEERRQALLEMADTLEVNVQGIVGEVVTAATQLNSHSLSLSALARQAQEQTGAAAGASEAASGSVQTVASAAEELSASIAEISRQVGDSATFSQEAVAELGHTNASMESLLEAVSRVGEVTSLISQIASQTNLLALNATIEAARAGEAGKGFAVVANEVKALANQTAKATDEIAQQISAIQATTSVAAGAMDLVGGTIRRIHETAAAISVAVEQQGAATSEIARSVSMAAAGSHQVCDNIGGLSQAANETHAQADHVHDASEVLSSQAERLRAALGHFLDGLRAA</sequence>
<keyword evidence="4" id="KW-1133">Transmembrane helix</keyword>
<name>A0ABS5I9Y9_9PROT</name>
<evidence type="ECO:0000313" key="7">
    <source>
        <dbReference type="EMBL" id="MBR9971244.1"/>
    </source>
</evidence>
<protein>
    <submittedName>
        <fullName evidence="7">HAMP domain-containing protein</fullName>
    </submittedName>
</protein>
<dbReference type="Gene3D" id="1.10.287.950">
    <property type="entry name" value="Methyl-accepting chemotaxis protein"/>
    <property type="match status" value="1"/>
</dbReference>
<dbReference type="PROSITE" id="PS50111">
    <property type="entry name" value="CHEMOTAXIS_TRANSDUC_2"/>
    <property type="match status" value="1"/>
</dbReference>